<proteinExistence type="predicted"/>
<dbReference type="PANTHER" id="PTHR43123:SF1">
    <property type="entry name" value="POLYSACCHARIDE DEACETYLASE-RELATED"/>
    <property type="match status" value="1"/>
</dbReference>
<dbReference type="InterPro" id="IPR011330">
    <property type="entry name" value="Glyco_hydro/deAcase_b/a-brl"/>
</dbReference>
<sequence>METRLPLLIDRDFFGYGASPPRIEWPNNARLALSFVLNLEEGAEFSLRAGDPSNEDTHEVQCQIKDAPDLCMESHFEYGTRAGYWRVMSAFEEAGVPVTLNVCARALEVTPWVAAYARQRGDELCCHGWRWESHAGMSDPEERALIDRCVATFQHIAGNAPVGWHTKSSPSVQTRRLLIEHGGFLYDSDAYNDDLPYYVTHGERAHLVLPYAFDTNDMRFFVNHSFHRARDFHDYVMDAVKALLREGEQAPRMLTIGLHTRIIGRPGRIDGLRDLFSSLHGLPIWYATREQIAQHWLQHCPPPSPFKAGVRK</sequence>
<dbReference type="RefSeq" id="WP_144809844.1">
    <property type="nucleotide sequence ID" value="NZ_VNFE01000001.1"/>
</dbReference>
<comment type="caution">
    <text evidence="2">The sequence shown here is derived from an EMBL/GenBank/DDBJ whole genome shotgun (WGS) entry which is preliminary data.</text>
</comment>
<evidence type="ECO:0000313" key="2">
    <source>
        <dbReference type="EMBL" id="TVU92075.1"/>
    </source>
</evidence>
<dbReference type="Pfam" id="PF01522">
    <property type="entry name" value="Polysacc_deac_1"/>
    <property type="match status" value="1"/>
</dbReference>
<dbReference type="SUPFAM" id="SSF88713">
    <property type="entry name" value="Glycoside hydrolase/deacetylase"/>
    <property type="match status" value="1"/>
</dbReference>
<name>A0A558JEL7_9GAMM</name>
<dbReference type="PANTHER" id="PTHR43123">
    <property type="entry name" value="POLYSACCHARIDE DEACETYLASE-RELATED"/>
    <property type="match status" value="1"/>
</dbReference>
<dbReference type="Gene3D" id="3.20.20.370">
    <property type="entry name" value="Glycoside hydrolase/deacetylase"/>
    <property type="match status" value="1"/>
</dbReference>
<dbReference type="InterPro" id="IPR002509">
    <property type="entry name" value="NODB_dom"/>
</dbReference>
<accession>A0A558JEL7</accession>
<reference evidence="2 3" key="1">
    <citation type="submission" date="2019-07" db="EMBL/GenBank/DDBJ databases">
        <title>Diversity of Bacteria from Kongsfjorden, Arctic.</title>
        <authorList>
            <person name="Yu Y."/>
        </authorList>
    </citation>
    <scope>NUCLEOTIDE SEQUENCE [LARGE SCALE GENOMIC DNA]</scope>
    <source>
        <strain evidence="2 3">SM1922</strain>
    </source>
</reference>
<evidence type="ECO:0000313" key="3">
    <source>
        <dbReference type="Proteomes" id="UP000317288"/>
    </source>
</evidence>
<dbReference type="AlphaFoldDB" id="A0A558JEL7"/>
<dbReference type="EMBL" id="VNFE01000001">
    <property type="protein sequence ID" value="TVU92075.1"/>
    <property type="molecule type" value="Genomic_DNA"/>
</dbReference>
<protein>
    <submittedName>
        <fullName evidence="2">Polysaccharide deacetylase family protein</fullName>
    </submittedName>
</protein>
<feature type="domain" description="NodB homology" evidence="1">
    <location>
        <begin position="74"/>
        <end position="164"/>
    </location>
</feature>
<dbReference type="GO" id="GO:0016810">
    <property type="term" value="F:hydrolase activity, acting on carbon-nitrogen (but not peptide) bonds"/>
    <property type="evidence" value="ECO:0007669"/>
    <property type="project" value="InterPro"/>
</dbReference>
<evidence type="ECO:0000259" key="1">
    <source>
        <dbReference type="Pfam" id="PF01522"/>
    </source>
</evidence>
<dbReference type="GO" id="GO:0005975">
    <property type="term" value="P:carbohydrate metabolic process"/>
    <property type="evidence" value="ECO:0007669"/>
    <property type="project" value="InterPro"/>
</dbReference>
<dbReference type="Proteomes" id="UP000317288">
    <property type="component" value="Unassembled WGS sequence"/>
</dbReference>
<organism evidence="2 3">
    <name type="scientific">Vreelandella titanicae</name>
    <dbReference type="NCBI Taxonomy" id="664683"/>
    <lineage>
        <taxon>Bacteria</taxon>
        <taxon>Pseudomonadati</taxon>
        <taxon>Pseudomonadota</taxon>
        <taxon>Gammaproteobacteria</taxon>
        <taxon>Oceanospirillales</taxon>
        <taxon>Halomonadaceae</taxon>
        <taxon>Vreelandella</taxon>
    </lineage>
</organism>
<gene>
    <name evidence="2" type="ORF">FQP89_02810</name>
</gene>